<dbReference type="UniPathway" id="UPA00109">
    <property type="reaction ID" value="UER00183"/>
</dbReference>
<accession>A0A7V6A6B6</accession>
<proteinExistence type="inferred from homology"/>
<keyword evidence="4 6" id="KW-0324">Glycolysis</keyword>
<comment type="catalytic activity">
    <reaction evidence="1 6">
        <text>beta-D-fructose 1,6-bisphosphate = D-glyceraldehyde 3-phosphate + dihydroxyacetone phosphate</text>
        <dbReference type="Rhea" id="RHEA:14729"/>
        <dbReference type="ChEBI" id="CHEBI:32966"/>
        <dbReference type="ChEBI" id="CHEBI:57642"/>
        <dbReference type="ChEBI" id="CHEBI:59776"/>
        <dbReference type="EC" id="4.1.2.13"/>
    </reaction>
</comment>
<dbReference type="InterPro" id="IPR013785">
    <property type="entry name" value="Aldolase_TIM"/>
</dbReference>
<dbReference type="CDD" id="cd00948">
    <property type="entry name" value="FBP_aldolase_I_a"/>
    <property type="match status" value="1"/>
</dbReference>
<name>A0A7V6A6B6_9BACT</name>
<dbReference type="InterPro" id="IPR000741">
    <property type="entry name" value="FBA_I"/>
</dbReference>
<dbReference type="PROSITE" id="PS00158">
    <property type="entry name" value="ALDOLASE_CLASS_I"/>
    <property type="match status" value="1"/>
</dbReference>
<evidence type="ECO:0000313" key="7">
    <source>
        <dbReference type="EMBL" id="HHS30955.1"/>
    </source>
</evidence>
<sequence length="340" mass="36992">MDKEALITTAQAMMQEGKGILAMDESTGTCNKRFAKLGIPQTVEVRRDWRELILTTPGLGEFISGAILYDETIRQSRKDGTPFIKLLTDAGIIPGIKVDTGAKDLPFHPGEKVTEGLDGLRERLAEYRQMGARFAKWRAVIAIGEGMPSCGCLEANAHALARYAALCQEAGLVPIVEPEVLMDGSHTLEQCARTTEATLHTVFGQLHRQGVFFEGMILKPNMVLSGSTCPTQAGVDEVADATVRTLLRALPAAVPGAAFLSGGQSAELASARLNAMNARWRGKKPWVLTFSYSRAILQPALDAWKGQEANIANAQKILYFRARMNGLARRGEYSPDMEKS</sequence>
<reference evidence="7" key="1">
    <citation type="journal article" date="2020" name="mSystems">
        <title>Genome- and Community-Level Interaction Insights into Carbon Utilization and Element Cycling Functions of Hydrothermarchaeota in Hydrothermal Sediment.</title>
        <authorList>
            <person name="Zhou Z."/>
            <person name="Liu Y."/>
            <person name="Xu W."/>
            <person name="Pan J."/>
            <person name="Luo Z.H."/>
            <person name="Li M."/>
        </authorList>
    </citation>
    <scope>NUCLEOTIDE SEQUENCE [LARGE SCALE GENOMIC DNA]</scope>
    <source>
        <strain evidence="7">SpSt-767</strain>
    </source>
</reference>
<dbReference type="FunFam" id="3.20.20.70:FF:000140">
    <property type="entry name" value="Fructose-bisphosphate aldolase"/>
    <property type="match status" value="1"/>
</dbReference>
<dbReference type="PANTHER" id="PTHR11627">
    <property type="entry name" value="FRUCTOSE-BISPHOSPHATE ALDOLASE"/>
    <property type="match status" value="1"/>
</dbReference>
<dbReference type="NCBIfam" id="NF033379">
    <property type="entry name" value="FrucBisAld_I"/>
    <property type="match status" value="1"/>
</dbReference>
<dbReference type="Pfam" id="PF00274">
    <property type="entry name" value="Glycolytic"/>
    <property type="match status" value="1"/>
</dbReference>
<dbReference type="InterPro" id="IPR029768">
    <property type="entry name" value="Aldolase_I_AS"/>
</dbReference>
<gene>
    <name evidence="7" type="ORF">ENV52_14805</name>
</gene>
<dbReference type="Gene3D" id="3.20.20.70">
    <property type="entry name" value="Aldolase class I"/>
    <property type="match status" value="1"/>
</dbReference>
<dbReference type="SUPFAM" id="SSF51569">
    <property type="entry name" value="Aldolase"/>
    <property type="match status" value="1"/>
</dbReference>
<evidence type="ECO:0000256" key="4">
    <source>
        <dbReference type="ARBA" id="ARBA00023152"/>
    </source>
</evidence>
<dbReference type="GO" id="GO:0004332">
    <property type="term" value="F:fructose-bisphosphate aldolase activity"/>
    <property type="evidence" value="ECO:0007669"/>
    <property type="project" value="UniProtKB-EC"/>
</dbReference>
<comment type="caution">
    <text evidence="7">The sequence shown here is derived from an EMBL/GenBank/DDBJ whole genome shotgun (WGS) entry which is preliminary data.</text>
</comment>
<dbReference type="GO" id="GO:0006096">
    <property type="term" value="P:glycolytic process"/>
    <property type="evidence" value="ECO:0007669"/>
    <property type="project" value="UniProtKB-UniPathway"/>
</dbReference>
<evidence type="ECO:0000256" key="2">
    <source>
        <dbReference type="ARBA" id="ARBA00004714"/>
    </source>
</evidence>
<organism evidence="7">
    <name type="scientific">Desulfobacca acetoxidans</name>
    <dbReference type="NCBI Taxonomy" id="60893"/>
    <lineage>
        <taxon>Bacteria</taxon>
        <taxon>Pseudomonadati</taxon>
        <taxon>Thermodesulfobacteriota</taxon>
        <taxon>Desulfobaccia</taxon>
        <taxon>Desulfobaccales</taxon>
        <taxon>Desulfobaccaceae</taxon>
        <taxon>Desulfobacca</taxon>
    </lineage>
</organism>
<protein>
    <recommendedName>
        <fullName evidence="6">Fructose-bisphosphate aldolase</fullName>
        <ecNumber evidence="6">4.1.2.13</ecNumber>
    </recommendedName>
</protein>
<evidence type="ECO:0000256" key="5">
    <source>
        <dbReference type="ARBA" id="ARBA00023239"/>
    </source>
</evidence>
<evidence type="ECO:0000256" key="1">
    <source>
        <dbReference type="ARBA" id="ARBA00000441"/>
    </source>
</evidence>
<keyword evidence="5 6" id="KW-0456">Lyase</keyword>
<dbReference type="EMBL" id="DTGR01000227">
    <property type="protein sequence ID" value="HHS30955.1"/>
    <property type="molecule type" value="Genomic_DNA"/>
</dbReference>
<dbReference type="EC" id="4.1.2.13" evidence="6"/>
<dbReference type="AlphaFoldDB" id="A0A7V6A6B6"/>
<comment type="similarity">
    <text evidence="3 6">Belongs to the class I fructose-bisphosphate aldolase family.</text>
</comment>
<evidence type="ECO:0000256" key="3">
    <source>
        <dbReference type="ARBA" id="ARBA00010387"/>
    </source>
</evidence>
<evidence type="ECO:0000256" key="6">
    <source>
        <dbReference type="RuleBase" id="RU003994"/>
    </source>
</evidence>
<comment type="pathway">
    <text evidence="2">Carbohydrate degradation; glycolysis; D-glyceraldehyde 3-phosphate and glycerone phosphate from D-glucose: step 4/4.</text>
</comment>